<dbReference type="EMBL" id="FOHV01000036">
    <property type="protein sequence ID" value="SET53633.1"/>
    <property type="molecule type" value="Genomic_DNA"/>
</dbReference>
<dbReference type="InterPro" id="IPR018321">
    <property type="entry name" value="Glucosamine6P_isomerase_CS"/>
</dbReference>
<dbReference type="OrthoDB" id="9810967at2"/>
<evidence type="ECO:0000313" key="3">
    <source>
        <dbReference type="Proteomes" id="UP000242642"/>
    </source>
</evidence>
<dbReference type="GO" id="GO:0004342">
    <property type="term" value="F:glucosamine-6-phosphate deaminase activity"/>
    <property type="evidence" value="ECO:0007669"/>
    <property type="project" value="InterPro"/>
</dbReference>
<evidence type="ECO:0000313" key="2">
    <source>
        <dbReference type="EMBL" id="SET53633.1"/>
    </source>
</evidence>
<dbReference type="STRING" id="1123402.SAMN02583745_02664"/>
<dbReference type="Proteomes" id="UP000242642">
    <property type="component" value="Unassembled WGS sequence"/>
</dbReference>
<accession>A0A1I0F6E9</accession>
<reference evidence="3" key="1">
    <citation type="submission" date="2016-10" db="EMBL/GenBank/DDBJ databases">
        <authorList>
            <person name="Varghese N."/>
            <person name="Submissions S."/>
        </authorList>
    </citation>
    <scope>NUCLEOTIDE SEQUENCE [LARGE SCALE GENOMIC DNA]</scope>
    <source>
        <strain evidence="3">DSM 18579</strain>
    </source>
</reference>
<dbReference type="PANTHER" id="PTHR42892">
    <property type="entry name" value="GLUCOSAMINE-6-PHOSPHATE DEAMINASE-LIKE PROTEIN BT_0258-RELATED"/>
    <property type="match status" value="1"/>
</dbReference>
<sequence>MKIIIEKDYEAMSQHTCHILLGHMSQAKRVNVCLTAGRTPKRMYDFLVESVKDKSYYRNVHYYSFDETPVFTPEGVRIKGDNQSQLEALFFKPANIAQSHSHFLSETNYETFPQEIELAGGLDLMLVGIGEDGHICANMPESTQFNQLVYAIKLTDEFPWNAEYQKSLNGNYSDYMYTLGAKSILKAKHLIMIANGEEKADILKQALEGPISEAIPASMIQLHPNLTVITDDKAGAKLTLTNLG</sequence>
<keyword evidence="3" id="KW-1185">Reference proteome</keyword>
<dbReference type="SUPFAM" id="SSF100950">
    <property type="entry name" value="NagB/RpiA/CoA transferase-like"/>
    <property type="match status" value="1"/>
</dbReference>
<proteinExistence type="predicted"/>
<keyword evidence="2" id="KW-0413">Isomerase</keyword>
<dbReference type="AlphaFoldDB" id="A0A1I0F6E9"/>
<dbReference type="InterPro" id="IPR006148">
    <property type="entry name" value="Glc/Gal-6P_isomerase"/>
</dbReference>
<evidence type="ECO:0000259" key="1">
    <source>
        <dbReference type="Pfam" id="PF01182"/>
    </source>
</evidence>
<dbReference type="Gene3D" id="3.40.50.1360">
    <property type="match status" value="1"/>
</dbReference>
<dbReference type="GO" id="GO:0016853">
    <property type="term" value="F:isomerase activity"/>
    <property type="evidence" value="ECO:0007669"/>
    <property type="project" value="UniProtKB-KW"/>
</dbReference>
<protein>
    <submittedName>
        <fullName evidence="2">6-phosphogluconolactonase/Glucosamine-6-phosphate isomerase/deaminase</fullName>
    </submittedName>
</protein>
<dbReference type="NCBIfam" id="NF009022">
    <property type="entry name" value="PRK12358.1"/>
    <property type="match status" value="1"/>
</dbReference>
<gene>
    <name evidence="2" type="ORF">SAMN02583745_02664</name>
</gene>
<organism evidence="2 3">
    <name type="scientific">Thorsellia anophelis DSM 18579</name>
    <dbReference type="NCBI Taxonomy" id="1123402"/>
    <lineage>
        <taxon>Bacteria</taxon>
        <taxon>Pseudomonadati</taxon>
        <taxon>Pseudomonadota</taxon>
        <taxon>Gammaproteobacteria</taxon>
        <taxon>Enterobacterales</taxon>
        <taxon>Thorselliaceae</taxon>
        <taxon>Thorsellia</taxon>
    </lineage>
</organism>
<dbReference type="Pfam" id="PF01182">
    <property type="entry name" value="Glucosamine_iso"/>
    <property type="match status" value="1"/>
</dbReference>
<dbReference type="RefSeq" id="WP_093322094.1">
    <property type="nucleotide sequence ID" value="NZ_FOHV01000036.1"/>
</dbReference>
<dbReference type="GO" id="GO:0005975">
    <property type="term" value="P:carbohydrate metabolic process"/>
    <property type="evidence" value="ECO:0007669"/>
    <property type="project" value="InterPro"/>
</dbReference>
<dbReference type="GO" id="GO:0006044">
    <property type="term" value="P:N-acetylglucosamine metabolic process"/>
    <property type="evidence" value="ECO:0007669"/>
    <property type="project" value="InterPro"/>
</dbReference>
<dbReference type="InterPro" id="IPR037171">
    <property type="entry name" value="NagB/RpiA_transferase-like"/>
</dbReference>
<dbReference type="PANTHER" id="PTHR42892:SF1">
    <property type="entry name" value="GLUCOSAMINE-6-PHOSPHATE ISOMERASE"/>
    <property type="match status" value="1"/>
</dbReference>
<dbReference type="InterPro" id="IPR052960">
    <property type="entry name" value="GlcN6P_deaminase-like"/>
</dbReference>
<name>A0A1I0F6E9_9GAMM</name>
<feature type="domain" description="Glucosamine/galactosamine-6-phosphate isomerase" evidence="1">
    <location>
        <begin position="12"/>
        <end position="222"/>
    </location>
</feature>
<dbReference type="PROSITE" id="PS01161">
    <property type="entry name" value="GLC_GALNAC_ISOMERASE"/>
    <property type="match status" value="1"/>
</dbReference>